<dbReference type="AlphaFoldDB" id="A0AAW9KJZ1"/>
<keyword evidence="1" id="KW-0269">Exonuclease</keyword>
<reference evidence="3" key="1">
    <citation type="submission" date="2023-10" db="EMBL/GenBank/DDBJ databases">
        <title>First insite into the whole-genome sequence variations in clarithromycin resistant Helicobacter pylori clinical isolates in Russia.</title>
        <authorList>
            <person name="Starkova D.A."/>
            <person name="Svarval A.V."/>
            <person name="Polev D.E."/>
            <person name="Saitova A.T."/>
            <person name="Gladyshev N.S."/>
            <person name="Egorova S.A."/>
        </authorList>
    </citation>
    <scope>NUCLEOTIDE SEQUENCE</scope>
    <source>
        <strain evidence="3">HP290</strain>
    </source>
</reference>
<proteinExistence type="predicted"/>
<dbReference type="PANTHER" id="PTHR23355:SF9">
    <property type="entry name" value="DIS3-LIKE EXONUCLEASE 2"/>
    <property type="match status" value="1"/>
</dbReference>
<evidence type="ECO:0000313" key="3">
    <source>
        <dbReference type="EMBL" id="MDZ7551748.1"/>
    </source>
</evidence>
<name>A0AAW9KJZ1_HELPX</name>
<dbReference type="InterPro" id="IPR022966">
    <property type="entry name" value="RNase_II/R_CS"/>
</dbReference>
<dbReference type="GO" id="GO:0005829">
    <property type="term" value="C:cytosol"/>
    <property type="evidence" value="ECO:0007669"/>
    <property type="project" value="TreeGrafter"/>
</dbReference>
<dbReference type="InterPro" id="IPR012340">
    <property type="entry name" value="NA-bd_OB-fold"/>
</dbReference>
<comment type="caution">
    <text evidence="3">The sequence shown here is derived from an EMBL/GenBank/DDBJ whole genome shotgun (WGS) entry which is preliminary data.</text>
</comment>
<dbReference type="InterPro" id="IPR001900">
    <property type="entry name" value="RNase_II/R"/>
</dbReference>
<evidence type="ECO:0000259" key="2">
    <source>
        <dbReference type="Pfam" id="PF00773"/>
    </source>
</evidence>
<sequence>FLEHALRIAKEKSIEREVSRLIIKSQNLALYSPTQESHFGLGFASYTHFTSPIRRYSDLALHRLLKELLFHQA</sequence>
<dbReference type="RefSeq" id="WP_322538302.1">
    <property type="nucleotide sequence ID" value="NZ_JAXMRN010000232.1"/>
</dbReference>
<dbReference type="GO" id="GO:0004540">
    <property type="term" value="F:RNA nuclease activity"/>
    <property type="evidence" value="ECO:0007669"/>
    <property type="project" value="InterPro"/>
</dbReference>
<dbReference type="PROSITE" id="PS01175">
    <property type="entry name" value="RIBONUCLEASE_II"/>
    <property type="match status" value="1"/>
</dbReference>
<gene>
    <name evidence="3" type="ORF">RGC63_08735</name>
</gene>
<feature type="domain" description="RNB" evidence="2">
    <location>
        <begin position="7"/>
        <end position="70"/>
    </location>
</feature>
<dbReference type="GO" id="GO:0003723">
    <property type="term" value="F:RNA binding"/>
    <property type="evidence" value="ECO:0007669"/>
    <property type="project" value="InterPro"/>
</dbReference>
<evidence type="ECO:0000313" key="4">
    <source>
        <dbReference type="Proteomes" id="UP001294612"/>
    </source>
</evidence>
<dbReference type="Pfam" id="PF00773">
    <property type="entry name" value="RNB"/>
    <property type="match status" value="1"/>
</dbReference>
<evidence type="ECO:0000256" key="1">
    <source>
        <dbReference type="ARBA" id="ARBA00022839"/>
    </source>
</evidence>
<dbReference type="SUPFAM" id="SSF50249">
    <property type="entry name" value="Nucleic acid-binding proteins"/>
    <property type="match status" value="1"/>
</dbReference>
<dbReference type="Proteomes" id="UP001294612">
    <property type="component" value="Unassembled WGS sequence"/>
</dbReference>
<feature type="non-terminal residue" evidence="3">
    <location>
        <position position="73"/>
    </location>
</feature>
<dbReference type="GO" id="GO:0004527">
    <property type="term" value="F:exonuclease activity"/>
    <property type="evidence" value="ECO:0007669"/>
    <property type="project" value="UniProtKB-KW"/>
</dbReference>
<dbReference type="InterPro" id="IPR050180">
    <property type="entry name" value="RNR_Ribonuclease"/>
</dbReference>
<feature type="non-terminal residue" evidence="3">
    <location>
        <position position="1"/>
    </location>
</feature>
<organism evidence="3 4">
    <name type="scientific">Helicobacter pylori</name>
    <name type="common">Campylobacter pylori</name>
    <dbReference type="NCBI Taxonomy" id="210"/>
    <lineage>
        <taxon>Bacteria</taxon>
        <taxon>Pseudomonadati</taxon>
        <taxon>Campylobacterota</taxon>
        <taxon>Epsilonproteobacteria</taxon>
        <taxon>Campylobacterales</taxon>
        <taxon>Helicobacteraceae</taxon>
        <taxon>Helicobacter</taxon>
    </lineage>
</organism>
<keyword evidence="1" id="KW-0378">Hydrolase</keyword>
<dbReference type="PANTHER" id="PTHR23355">
    <property type="entry name" value="RIBONUCLEASE"/>
    <property type="match status" value="1"/>
</dbReference>
<keyword evidence="1" id="KW-0540">Nuclease</keyword>
<dbReference type="GO" id="GO:0006402">
    <property type="term" value="P:mRNA catabolic process"/>
    <property type="evidence" value="ECO:0007669"/>
    <property type="project" value="TreeGrafter"/>
</dbReference>
<protein>
    <submittedName>
        <fullName evidence="3">RNB domain-containing ribonuclease</fullName>
    </submittedName>
</protein>
<accession>A0AAW9KJZ1</accession>
<dbReference type="EMBL" id="JAXMRN010000232">
    <property type="protein sequence ID" value="MDZ7551748.1"/>
    <property type="molecule type" value="Genomic_DNA"/>
</dbReference>